<evidence type="ECO:0000313" key="1">
    <source>
        <dbReference type="EMBL" id="CAA9278537.1"/>
    </source>
</evidence>
<accession>A0A6J4JIY4</accession>
<protein>
    <submittedName>
        <fullName evidence="1">Uncharacterized protein</fullName>
    </submittedName>
</protein>
<dbReference type="EMBL" id="CADCTR010001038">
    <property type="protein sequence ID" value="CAA9278537.1"/>
    <property type="molecule type" value="Genomic_DNA"/>
</dbReference>
<organism evidence="1">
    <name type="scientific">uncultured Chloroflexia bacterium</name>
    <dbReference type="NCBI Taxonomy" id="1672391"/>
    <lineage>
        <taxon>Bacteria</taxon>
        <taxon>Bacillati</taxon>
        <taxon>Chloroflexota</taxon>
        <taxon>Chloroflexia</taxon>
        <taxon>environmental samples</taxon>
    </lineage>
</organism>
<gene>
    <name evidence="1" type="ORF">AVDCRST_MAG93-3033</name>
</gene>
<reference evidence="1" key="1">
    <citation type="submission" date="2020-02" db="EMBL/GenBank/DDBJ databases">
        <authorList>
            <person name="Meier V. D."/>
        </authorList>
    </citation>
    <scope>NUCLEOTIDE SEQUENCE</scope>
    <source>
        <strain evidence="1">AVDCRST_MAG93</strain>
    </source>
</reference>
<name>A0A6J4JIY4_9CHLR</name>
<sequence>DDPRNRGGAGLRPPARRADRCCRAWASGRDLDTVPRARHAGRIARLRGLSHHPLVRGHVPRLRSGGAIPPAGGRARPEAALPRGIGARRFRDTQDARFLGRSQSLGRGAGRSSHGLVLHQRLEIPAIPPFRFPNVGSDRPARAGHRALGRPVAEAVPSHGPHAFLHLPAPHLRRPRCRDGGGSRARCVPIFLFELPRRPKSARDVRLGRGARMGVPDLGPDRGDPVPGIEVVCRREGSQSKPLASVSL</sequence>
<proteinExistence type="predicted"/>
<feature type="non-terminal residue" evidence="1">
    <location>
        <position position="248"/>
    </location>
</feature>
<feature type="non-terminal residue" evidence="1">
    <location>
        <position position="1"/>
    </location>
</feature>
<dbReference type="AlphaFoldDB" id="A0A6J4JIY4"/>